<organism evidence="2 3">
    <name type="scientific">Peptoniphilus ovalis</name>
    <dbReference type="NCBI Taxonomy" id="2841503"/>
    <lineage>
        <taxon>Bacteria</taxon>
        <taxon>Bacillati</taxon>
        <taxon>Bacillota</taxon>
        <taxon>Tissierellia</taxon>
        <taxon>Tissierellales</taxon>
        <taxon>Peptoniphilaceae</taxon>
        <taxon>Peptoniphilus</taxon>
    </lineage>
</organism>
<evidence type="ECO:0000313" key="3">
    <source>
        <dbReference type="Proteomes" id="UP000783742"/>
    </source>
</evidence>
<dbReference type="EMBL" id="JAHLQO010000005">
    <property type="protein sequence ID" value="MBU5669788.1"/>
    <property type="molecule type" value="Genomic_DNA"/>
</dbReference>
<name>A0ABS6FHY7_9FIRM</name>
<keyword evidence="3" id="KW-1185">Reference proteome</keyword>
<evidence type="ECO:0008006" key="4">
    <source>
        <dbReference type="Google" id="ProtNLM"/>
    </source>
</evidence>
<gene>
    <name evidence="2" type="ORF">KQI68_08060</name>
</gene>
<dbReference type="Proteomes" id="UP000783742">
    <property type="component" value="Unassembled WGS sequence"/>
</dbReference>
<protein>
    <recommendedName>
        <fullName evidence="4">DUF4830 domain-containing protein</fullName>
    </recommendedName>
</protein>
<proteinExistence type="predicted"/>
<feature type="transmembrane region" description="Helical" evidence="1">
    <location>
        <begin position="9"/>
        <end position="27"/>
    </location>
</feature>
<sequence>MSDKKYKKIILIMIFAAVISIPILFLLSDNREQAVKEVENEFGVTLSKEVYRIKEIKKEPSFHGDGEAAILLGADAEEIKRIENDLKDYEVLEGSKEYEAIDSCINVLKDRGFDTEIENYDAVYFKQTTDYRFANFIGLLIDEKNEKILFVKRDS</sequence>
<reference evidence="2 3" key="1">
    <citation type="submission" date="2021-06" db="EMBL/GenBank/DDBJ databases">
        <authorList>
            <person name="Sun Q."/>
            <person name="Li D."/>
        </authorList>
    </citation>
    <scope>NUCLEOTIDE SEQUENCE [LARGE SCALE GENOMIC DNA]</scope>
    <source>
        <strain evidence="2 3">MSJ-1</strain>
    </source>
</reference>
<accession>A0ABS6FHY7</accession>
<keyword evidence="1" id="KW-0812">Transmembrane</keyword>
<evidence type="ECO:0000256" key="1">
    <source>
        <dbReference type="SAM" id="Phobius"/>
    </source>
</evidence>
<dbReference type="RefSeq" id="WP_216549626.1">
    <property type="nucleotide sequence ID" value="NZ_JAHLQO010000005.1"/>
</dbReference>
<evidence type="ECO:0000313" key="2">
    <source>
        <dbReference type="EMBL" id="MBU5669788.1"/>
    </source>
</evidence>
<keyword evidence="1" id="KW-1133">Transmembrane helix</keyword>
<keyword evidence="1" id="KW-0472">Membrane</keyword>
<comment type="caution">
    <text evidence="2">The sequence shown here is derived from an EMBL/GenBank/DDBJ whole genome shotgun (WGS) entry which is preliminary data.</text>
</comment>